<reference evidence="2" key="1">
    <citation type="journal article" date="2014" name="Genome Biol. Evol.">
        <title>Gene Loss Rather Than Gene Gain Is Associated with a Host Jump from Monocots to Dicots in the Smut Fungus Melanopsichium pennsylvanicum.</title>
        <authorList>
            <person name="Sharma R."/>
            <person name="Mishra B."/>
            <person name="Runge F."/>
            <person name="Thines M."/>
        </authorList>
    </citation>
    <scope>NUCLEOTIDE SEQUENCE</scope>
    <source>
        <strain evidence="2">4</strain>
    </source>
</reference>
<name>A0A077R013_9BASI</name>
<organism evidence="2">
    <name type="scientific">Melanopsichium pennsylvanicum 4</name>
    <dbReference type="NCBI Taxonomy" id="1398559"/>
    <lineage>
        <taxon>Eukaryota</taxon>
        <taxon>Fungi</taxon>
        <taxon>Dikarya</taxon>
        <taxon>Basidiomycota</taxon>
        <taxon>Ustilaginomycotina</taxon>
        <taxon>Ustilaginomycetes</taxon>
        <taxon>Ustilaginales</taxon>
        <taxon>Ustilaginaceae</taxon>
        <taxon>Melanopsichium</taxon>
    </lineage>
</organism>
<evidence type="ECO:0000313" key="2">
    <source>
        <dbReference type="EMBL" id="CDI52132.1"/>
    </source>
</evidence>
<proteinExistence type="predicted"/>
<dbReference type="SUPFAM" id="SSF50494">
    <property type="entry name" value="Trypsin-like serine proteases"/>
    <property type="match status" value="1"/>
</dbReference>
<accession>A0A077R013</accession>
<protein>
    <submittedName>
        <fullName evidence="2">Uncharacterized protein</fullName>
    </submittedName>
</protein>
<feature type="region of interest" description="Disordered" evidence="1">
    <location>
        <begin position="27"/>
        <end position="93"/>
    </location>
</feature>
<dbReference type="InterPro" id="IPR009003">
    <property type="entry name" value="Peptidase_S1_PA"/>
</dbReference>
<dbReference type="AlphaFoldDB" id="A0A077R013"/>
<feature type="region of interest" description="Disordered" evidence="1">
    <location>
        <begin position="492"/>
        <end position="535"/>
    </location>
</feature>
<feature type="compositionally biased region" description="Low complexity" evidence="1">
    <location>
        <begin position="51"/>
        <end position="62"/>
    </location>
</feature>
<evidence type="ECO:0000256" key="1">
    <source>
        <dbReference type="SAM" id="MobiDB-lite"/>
    </source>
</evidence>
<dbReference type="EMBL" id="HG529530">
    <property type="protein sequence ID" value="CDI52132.1"/>
    <property type="molecule type" value="Genomic_DNA"/>
</dbReference>
<sequence>MLCRTARLGLRHTVPLTSVRNYAVPVNPSSSVDALLGTSVPPPPREDQKFSSSSSNSYSTPSRFGVKNPNDISDLLRGNPPRNPASSSSSFNRTADIARIKGTAIGAERKGIPIPSRDEMLEEMFKRPLRELDERRSIVDRESPHPIDALYGRNELDERVLAAARALYAASTNSRSSEAKDAFKVASITSLLERFELRAGYQLSIELPYESTPAPDRKVKLTSAYSSEGELKDANDDGVLLLAYVSNLNGARGSERISVCSGFAVEGGDKISAEDGDGKGALVVSCAHTLRAAEPRAGQPEPTTSNPASDSIALAITRTGRIYPVRTLISSLPTSDVILLQLGTSPLTLNGSAEPSKPIRTLPVSPYPAHINSELSVSSFWGWEDDSGAILPAYETYNADAQSLSIAAGQAAPEGREKEKVKLERDDAGRSRWGRARLVEYKDPCGASAMVGTYDELAQLDYKLLVSSPANPPALQGDYALRLSSTVTESTRPAAMGRVASTASSSGGKGQQVVESQTRKPLPNFPPPGSSGGPVVDVETGSVVGVVRGHKMSALEGRRGDAVPAEKVFEFFALPGLARKN</sequence>